<dbReference type="RefSeq" id="XP_040601131.1">
    <property type="nucleotide sequence ID" value="XM_040745197.1"/>
</dbReference>
<evidence type="ECO:0000313" key="8">
    <source>
        <dbReference type="RefSeq" id="XP_040601131.1"/>
    </source>
</evidence>
<accession>A0ABM2XJE9</accession>
<sequence length="177" mass="20872">MQLLAFTVGLGLLFVAGAMMPPLTPARAEQLLGKWYIKRWAGDMPIPEWKWRDPLPPFTFERNHFEELEFRMNLTKPIGCIPFKLTLYEGEDLGTFLTWWRHLIYIHFLPGKNFAIAYFRGKMNYRYYQIMMLMGRTLNTNVESLKIFKEFMRSKMGQTAKTKKPPHAEACELPRDS</sequence>
<evidence type="ECO:0000256" key="4">
    <source>
        <dbReference type="ARBA" id="ARBA00022729"/>
    </source>
</evidence>
<proteinExistence type="inferred from homology"/>
<feature type="region of interest" description="Disordered" evidence="5">
    <location>
        <begin position="157"/>
        <end position="177"/>
    </location>
</feature>
<dbReference type="InterPro" id="IPR002450">
    <property type="entry name" value="von_Ebner_gland"/>
</dbReference>
<keyword evidence="4 6" id="KW-0732">Signal</keyword>
<dbReference type="PANTHER" id="PTHR11430">
    <property type="entry name" value="LIPOCALIN"/>
    <property type="match status" value="1"/>
</dbReference>
<organism evidence="7 8">
    <name type="scientific">Mesocricetus auratus</name>
    <name type="common">Golden hamster</name>
    <dbReference type="NCBI Taxonomy" id="10036"/>
    <lineage>
        <taxon>Eukaryota</taxon>
        <taxon>Metazoa</taxon>
        <taxon>Chordata</taxon>
        <taxon>Craniata</taxon>
        <taxon>Vertebrata</taxon>
        <taxon>Euteleostomi</taxon>
        <taxon>Mammalia</taxon>
        <taxon>Eutheria</taxon>
        <taxon>Euarchontoglires</taxon>
        <taxon>Glires</taxon>
        <taxon>Rodentia</taxon>
        <taxon>Myomorpha</taxon>
        <taxon>Muroidea</taxon>
        <taxon>Cricetidae</taxon>
        <taxon>Cricetinae</taxon>
        <taxon>Mesocricetus</taxon>
    </lineage>
</organism>
<dbReference type="Gene3D" id="2.40.128.20">
    <property type="match status" value="1"/>
</dbReference>
<dbReference type="PRINTS" id="PR01175">
    <property type="entry name" value="VNEBNERGLAND"/>
</dbReference>
<evidence type="ECO:0000256" key="2">
    <source>
        <dbReference type="ARBA" id="ARBA00006889"/>
    </source>
</evidence>
<dbReference type="InterPro" id="IPR012674">
    <property type="entry name" value="Calycin"/>
</dbReference>
<keyword evidence="3" id="KW-0964">Secreted</keyword>
<evidence type="ECO:0000313" key="7">
    <source>
        <dbReference type="Proteomes" id="UP000886700"/>
    </source>
</evidence>
<comment type="subcellular location">
    <subcellularLocation>
        <location evidence="1">Secreted</location>
    </subcellularLocation>
</comment>
<dbReference type="SUPFAM" id="SSF50814">
    <property type="entry name" value="Lipocalins"/>
    <property type="match status" value="1"/>
</dbReference>
<dbReference type="GeneID" id="121140325"/>
<evidence type="ECO:0000256" key="3">
    <source>
        <dbReference type="ARBA" id="ARBA00022525"/>
    </source>
</evidence>
<evidence type="ECO:0000256" key="5">
    <source>
        <dbReference type="SAM" id="MobiDB-lite"/>
    </source>
</evidence>
<reference evidence="8" key="1">
    <citation type="submission" date="2025-08" db="UniProtKB">
        <authorList>
            <consortium name="RefSeq"/>
        </authorList>
    </citation>
    <scope>IDENTIFICATION</scope>
    <source>
        <tissue evidence="8">Liver</tissue>
    </source>
</reference>
<feature type="signal peptide" evidence="6">
    <location>
        <begin position="1"/>
        <end position="18"/>
    </location>
</feature>
<feature type="chain" id="PRO_5046057272" evidence="6">
    <location>
        <begin position="19"/>
        <end position="177"/>
    </location>
</feature>
<comment type="similarity">
    <text evidence="2">Belongs to the calycin superfamily. Lipocalin family.</text>
</comment>
<protein>
    <submittedName>
        <fullName evidence="8">Lipocalin-1-like</fullName>
    </submittedName>
</protein>
<evidence type="ECO:0000256" key="6">
    <source>
        <dbReference type="SAM" id="SignalP"/>
    </source>
</evidence>
<evidence type="ECO:0000256" key="1">
    <source>
        <dbReference type="ARBA" id="ARBA00004613"/>
    </source>
</evidence>
<dbReference type="PANTHER" id="PTHR11430:SF124">
    <property type="entry name" value="LIPOCALIN 1-LIKE PROTEIN 1-RELATED"/>
    <property type="match status" value="1"/>
</dbReference>
<keyword evidence="7" id="KW-1185">Reference proteome</keyword>
<name>A0ABM2XJE9_MESAU</name>
<dbReference type="InterPro" id="IPR002345">
    <property type="entry name" value="Lipocalin"/>
</dbReference>
<dbReference type="Proteomes" id="UP000886700">
    <property type="component" value="Unplaced"/>
</dbReference>
<feature type="compositionally biased region" description="Basic and acidic residues" evidence="5">
    <location>
        <begin position="166"/>
        <end position="177"/>
    </location>
</feature>
<gene>
    <name evidence="8" type="primary">LOC121140325</name>
</gene>